<evidence type="ECO:0000313" key="5">
    <source>
        <dbReference type="EMBL" id="RKF57252.1"/>
    </source>
</evidence>
<dbReference type="STRING" id="212602.A0A420HIF1"/>
<feature type="region of interest" description="Disordered" evidence="3">
    <location>
        <begin position="53"/>
        <end position="97"/>
    </location>
</feature>
<dbReference type="OrthoDB" id="10251744at2759"/>
<feature type="compositionally biased region" description="Polar residues" evidence="3">
    <location>
        <begin position="71"/>
        <end position="81"/>
    </location>
</feature>
<dbReference type="Proteomes" id="UP000286134">
    <property type="component" value="Unassembled WGS sequence"/>
</dbReference>
<keyword evidence="2" id="KW-0963">Cytoplasm</keyword>
<accession>A0A420HIF1</accession>
<feature type="region of interest" description="Disordered" evidence="3">
    <location>
        <begin position="1"/>
        <end position="36"/>
    </location>
</feature>
<feature type="region of interest" description="Disordered" evidence="3">
    <location>
        <begin position="187"/>
        <end position="211"/>
    </location>
</feature>
<feature type="compositionally biased region" description="Basic and acidic residues" evidence="3">
    <location>
        <begin position="53"/>
        <end position="62"/>
    </location>
</feature>
<dbReference type="EMBL" id="MCFK01007582">
    <property type="protein sequence ID" value="RKF57252.1"/>
    <property type="molecule type" value="Genomic_DNA"/>
</dbReference>
<dbReference type="GO" id="GO:0005815">
    <property type="term" value="C:microtubule organizing center"/>
    <property type="evidence" value="ECO:0007669"/>
    <property type="project" value="InterPro"/>
</dbReference>
<dbReference type="GO" id="GO:0016301">
    <property type="term" value="F:kinase activity"/>
    <property type="evidence" value="ECO:0007669"/>
    <property type="project" value="UniProtKB-KW"/>
</dbReference>
<comment type="caution">
    <text evidence="5">The sequence shown here is derived from an EMBL/GenBank/DDBJ whole genome shotgun (WGS) entry which is preliminary data.</text>
</comment>
<sequence>MGHQDSVRSRHTSTRMSPSSSSSSTPYLPQFRGVTPIISGTCAGGSSLLQERLRERNTEGRKSVNFGDGSNLGSPIRSLQTSDERRPSSSGLGAKGMGVKQWEEQISTLHKQNYNLKLELFHRRDRQSKLEAQLEAAQKVIEEQSEYQEINDILLVELDRRDQAVDEAINLITGLEEQIEILREENQRLRQSEDESKESGAESYRSLSPNQHKSFISSVSSKQISQSRPLPRVPSFLSEQNEGIEALRSLYTKCAAPSEQTLSKLDEEDDGTSHDAIDSPRLSVLSGLSESSFVSVYGDKYAQDDKLSVHSLEQQNKHIDSSILKWAEKALAPSMSTSWTPPLHKTQFNSLDKVINSPLVQRPGQIFVKKEKNLVLDTQILRSASLGFNRFSDRHVLPPTPDTFCTAKLRADSRHSNEIPPYENEVMANYATIPSQESLPARPQSACETITSRRDGHGWDTPSETEAGSIVISEDASFHQSRPKRVKTPTLFTFNESNWDYDTSYHQESALFYKSHQSSVESIHDTSARDFTENHNGSKQASATDNSRSPTPLDKQSLSQNVSKSHTSQATKEKQEDISSSSVIAVSNNLSPTWKRNPISLTFARLRRHDLSLTNPQLSLVRLKSVNRAHNSVVDKIIGSRNATPPPILRHRDPDLSFRPRSAGSGLMLGNEGFKDVIQEQREERHRRVLSFSNGSTTQREVQSVEVERDEEHNAGKGMRKWLGIGVGRSNSLRKS</sequence>
<evidence type="ECO:0000256" key="2">
    <source>
        <dbReference type="ARBA" id="ARBA00022490"/>
    </source>
</evidence>
<feature type="compositionally biased region" description="Polar residues" evidence="3">
    <location>
        <begin position="534"/>
        <end position="570"/>
    </location>
</feature>
<gene>
    <name evidence="5" type="ORF">OnM2_075028</name>
</gene>
<proteinExistence type="predicted"/>
<keyword evidence="5" id="KW-0418">Kinase</keyword>
<keyword evidence="5" id="KW-0808">Transferase</keyword>
<organism evidence="5 6">
    <name type="scientific">Erysiphe neolycopersici</name>
    <dbReference type="NCBI Taxonomy" id="212602"/>
    <lineage>
        <taxon>Eukaryota</taxon>
        <taxon>Fungi</taxon>
        <taxon>Dikarya</taxon>
        <taxon>Ascomycota</taxon>
        <taxon>Pezizomycotina</taxon>
        <taxon>Leotiomycetes</taxon>
        <taxon>Erysiphales</taxon>
        <taxon>Erysiphaceae</taxon>
        <taxon>Erysiphe</taxon>
    </lineage>
</organism>
<evidence type="ECO:0000256" key="1">
    <source>
        <dbReference type="ARBA" id="ARBA00004496"/>
    </source>
</evidence>
<feature type="compositionally biased region" description="Basic and acidic residues" evidence="3">
    <location>
        <begin position="187"/>
        <end position="200"/>
    </location>
</feature>
<evidence type="ECO:0000259" key="4">
    <source>
        <dbReference type="Pfam" id="PF07989"/>
    </source>
</evidence>
<dbReference type="AlphaFoldDB" id="A0A420HIF1"/>
<evidence type="ECO:0000256" key="3">
    <source>
        <dbReference type="SAM" id="MobiDB-lite"/>
    </source>
</evidence>
<comment type="subcellular location">
    <subcellularLocation>
        <location evidence="1">Cytoplasm</location>
    </subcellularLocation>
</comment>
<feature type="compositionally biased region" description="Low complexity" evidence="3">
    <location>
        <begin position="14"/>
        <end position="25"/>
    </location>
</feature>
<reference evidence="5 6" key="1">
    <citation type="journal article" date="2018" name="BMC Genomics">
        <title>Comparative genome analyses reveal sequence features reflecting distinct modes of host-adaptation between dicot and monocot powdery mildew.</title>
        <authorList>
            <person name="Wu Y."/>
            <person name="Ma X."/>
            <person name="Pan Z."/>
            <person name="Kale S.D."/>
            <person name="Song Y."/>
            <person name="King H."/>
            <person name="Zhang Q."/>
            <person name="Presley C."/>
            <person name="Deng X."/>
            <person name="Wei C.I."/>
            <person name="Xiao S."/>
        </authorList>
    </citation>
    <scope>NUCLEOTIDE SEQUENCE [LARGE SCALE GENOMIC DNA]</scope>
    <source>
        <strain evidence="5">UMSG2</strain>
    </source>
</reference>
<feature type="domain" description="Centrosomin N-terminal motif 1" evidence="4">
    <location>
        <begin position="100"/>
        <end position="168"/>
    </location>
</feature>
<evidence type="ECO:0000313" key="6">
    <source>
        <dbReference type="Proteomes" id="UP000286134"/>
    </source>
</evidence>
<keyword evidence="6" id="KW-1185">Reference proteome</keyword>
<feature type="region of interest" description="Disordered" evidence="3">
    <location>
        <begin position="530"/>
        <end position="581"/>
    </location>
</feature>
<dbReference type="Pfam" id="PF07989">
    <property type="entry name" value="Cnn_1N"/>
    <property type="match status" value="1"/>
</dbReference>
<dbReference type="GO" id="GO:0005737">
    <property type="term" value="C:cytoplasm"/>
    <property type="evidence" value="ECO:0007669"/>
    <property type="project" value="UniProtKB-SubCell"/>
</dbReference>
<protein>
    <submittedName>
        <fullName evidence="5">Putative serine threonine protein kinase domain protein</fullName>
    </submittedName>
</protein>
<dbReference type="InterPro" id="IPR012943">
    <property type="entry name" value="Cnn_1N"/>
</dbReference>
<name>A0A420HIF1_9PEZI</name>